<organism evidence="2 3">
    <name type="scientific">Nesterenkonia halobia</name>
    <dbReference type="NCBI Taxonomy" id="37922"/>
    <lineage>
        <taxon>Bacteria</taxon>
        <taxon>Bacillati</taxon>
        <taxon>Actinomycetota</taxon>
        <taxon>Actinomycetes</taxon>
        <taxon>Micrococcales</taxon>
        <taxon>Micrococcaceae</taxon>
        <taxon>Nesterenkonia</taxon>
    </lineage>
</organism>
<keyword evidence="3" id="KW-1185">Reference proteome</keyword>
<dbReference type="Pfam" id="PF02585">
    <property type="entry name" value="PIG-L"/>
    <property type="match status" value="1"/>
</dbReference>
<evidence type="ECO:0000313" key="3">
    <source>
        <dbReference type="Proteomes" id="UP001501736"/>
    </source>
</evidence>
<protein>
    <submittedName>
        <fullName evidence="2">PIG-L family deacetylase</fullName>
    </submittedName>
</protein>
<evidence type="ECO:0000313" key="2">
    <source>
        <dbReference type="EMBL" id="GAA3287857.1"/>
    </source>
</evidence>
<gene>
    <name evidence="2" type="ORF">GCM10020260_25200</name>
</gene>
<keyword evidence="1" id="KW-0862">Zinc</keyword>
<dbReference type="EMBL" id="BAAAYG010000014">
    <property type="protein sequence ID" value="GAA3287857.1"/>
    <property type="molecule type" value="Genomic_DNA"/>
</dbReference>
<dbReference type="SUPFAM" id="SSF102588">
    <property type="entry name" value="LmbE-like"/>
    <property type="match status" value="1"/>
</dbReference>
<reference evidence="3" key="1">
    <citation type="journal article" date="2019" name="Int. J. Syst. Evol. Microbiol.">
        <title>The Global Catalogue of Microorganisms (GCM) 10K type strain sequencing project: providing services to taxonomists for standard genome sequencing and annotation.</title>
        <authorList>
            <consortium name="The Broad Institute Genomics Platform"/>
            <consortium name="The Broad Institute Genome Sequencing Center for Infectious Disease"/>
            <person name="Wu L."/>
            <person name="Ma J."/>
        </authorList>
    </citation>
    <scope>NUCLEOTIDE SEQUENCE [LARGE SCALE GENOMIC DNA]</scope>
    <source>
        <strain evidence="3">JCM 11483</strain>
    </source>
</reference>
<comment type="caution">
    <text evidence="2">The sequence shown here is derived from an EMBL/GenBank/DDBJ whole genome shotgun (WGS) entry which is preliminary data.</text>
</comment>
<proteinExistence type="predicted"/>
<name>A0ABP6RF18_9MICC</name>
<dbReference type="InterPro" id="IPR003737">
    <property type="entry name" value="GlcNAc_PI_deacetylase-related"/>
</dbReference>
<dbReference type="Gene3D" id="3.40.50.10320">
    <property type="entry name" value="LmbE-like"/>
    <property type="match status" value="1"/>
</dbReference>
<dbReference type="RefSeq" id="WP_344721947.1">
    <property type="nucleotide sequence ID" value="NZ_BAAAYG010000014.1"/>
</dbReference>
<dbReference type="Proteomes" id="UP001501736">
    <property type="component" value="Unassembled WGS sequence"/>
</dbReference>
<accession>A0ABP6RF18</accession>
<dbReference type="PANTHER" id="PTHR12993:SF29">
    <property type="entry name" value="BLR3841 PROTEIN"/>
    <property type="match status" value="1"/>
</dbReference>
<sequence length="231" mass="24417">MTRPRALVIAPHPDDEVLGAGGTIARLAAEGWTVVVATVCADRPPTYPAGVAEQVEEEARAAHALLGVADSLFLGLPSVEVSRGSVAALNGPLQDVVDELRPRLALVPFPDRHVDHRAVFDASMVVTRPIGAGAALRTVAMYETVSETFWNAPGAEPVFTPSWHVDITETLPTKLAAFRCFGSQLQDDPAPRSLHALESLAGFRGSQVGATAAESFHLVRALSPAGSVMER</sequence>
<dbReference type="InterPro" id="IPR024078">
    <property type="entry name" value="LmbE-like_dom_sf"/>
</dbReference>
<evidence type="ECO:0000256" key="1">
    <source>
        <dbReference type="ARBA" id="ARBA00022833"/>
    </source>
</evidence>
<dbReference type="PANTHER" id="PTHR12993">
    <property type="entry name" value="N-ACETYLGLUCOSAMINYL-PHOSPHATIDYLINOSITOL DE-N-ACETYLASE-RELATED"/>
    <property type="match status" value="1"/>
</dbReference>